<dbReference type="GO" id="GO:0008270">
    <property type="term" value="F:zinc ion binding"/>
    <property type="evidence" value="ECO:0007669"/>
    <property type="project" value="UniProtKB-KW"/>
</dbReference>
<feature type="compositionally biased region" description="Basic and acidic residues" evidence="17">
    <location>
        <begin position="269"/>
        <end position="281"/>
    </location>
</feature>
<dbReference type="SMART" id="SM01197">
    <property type="entry name" value="FANCL_C"/>
    <property type="match status" value="1"/>
</dbReference>
<evidence type="ECO:0000256" key="16">
    <source>
        <dbReference type="RuleBase" id="RU367090"/>
    </source>
</evidence>
<dbReference type="STRING" id="745531.A0A0C3SFD4"/>
<evidence type="ECO:0000256" key="10">
    <source>
        <dbReference type="ARBA" id="ARBA00022737"/>
    </source>
</evidence>
<feature type="region of interest" description="Disordered" evidence="17">
    <location>
        <begin position="1"/>
        <end position="61"/>
    </location>
</feature>
<dbReference type="InterPro" id="IPR039795">
    <property type="entry name" value="LTN1/Rkr1"/>
</dbReference>
<feature type="compositionally biased region" description="Polar residues" evidence="17">
    <location>
        <begin position="254"/>
        <end position="268"/>
    </location>
</feature>
<keyword evidence="11 15" id="KW-0863">Zinc-finger</keyword>
<evidence type="ECO:0000256" key="13">
    <source>
        <dbReference type="ARBA" id="ARBA00022833"/>
    </source>
</evidence>
<keyword evidence="7" id="KW-0963">Cytoplasm</keyword>
<dbReference type="GO" id="GO:0072344">
    <property type="term" value="P:rescue of stalled ribosome"/>
    <property type="evidence" value="ECO:0007669"/>
    <property type="project" value="UniProtKB-UniRule"/>
</dbReference>
<feature type="compositionally biased region" description="Acidic residues" evidence="17">
    <location>
        <begin position="408"/>
        <end position="424"/>
    </location>
</feature>
<feature type="region of interest" description="Disordered" evidence="17">
    <location>
        <begin position="252"/>
        <end position="289"/>
    </location>
</feature>
<dbReference type="Pfam" id="PF23009">
    <property type="entry name" value="UBC_like"/>
    <property type="match status" value="1"/>
</dbReference>
<dbReference type="UniPathway" id="UPA00143"/>
<name>A0A0C3SFD4_PHLG1</name>
<comment type="similarity">
    <text evidence="4 16">Belongs to the LTN1 family.</text>
</comment>
<dbReference type="GO" id="GO:0016567">
    <property type="term" value="P:protein ubiquitination"/>
    <property type="evidence" value="ECO:0007669"/>
    <property type="project" value="UniProtKB-UniPathway"/>
</dbReference>
<keyword evidence="8 16" id="KW-0808">Transferase</keyword>
<evidence type="ECO:0000313" key="19">
    <source>
        <dbReference type="EMBL" id="KIP11890.1"/>
    </source>
</evidence>
<evidence type="ECO:0000313" key="20">
    <source>
        <dbReference type="Proteomes" id="UP000053257"/>
    </source>
</evidence>
<sequence>MAKGKSSASSATRKKHAKKAANAIGELDDPKEKKQKKEKGSKRSKEPRKKVYIPPAKPVPVQPDPLDTLGIAQRIPAELLVVLRKLGKKDSVTKRRALEDLQADWVEKSRRDENVATMLENVLPVWLHHVPALFIHPSRRVRQLAVNLHATLLARPTLANTIASLLYDGTSSDNAEFILGSWLLATCDVDRQVSGVARPSWNSHITTRPSSGRSKVSLDLATFGLLWKFVQRALLDPSGVYLQINPPQPVLALSESQSRKGSGKNTPVSKRDEELTPRLKDEDEESEADRKARLRIGGFGALEWMIAAQSQMSADEAALTAFLKPLDNIALWSALYHGQHAPFLDDDFEAFGWNQPGFTYTDSSNLSVPPLYDLRGSNPTLPSGLHYGSPSLQLRTAWELEARGPPDVDADDADDSSGSDDEDDTKPTARKVHTEQKIFRSHAYDEFRQFLELGCMGSSAEAYPAIIVVLSTISPSIFATVPTPVETLFNSFWAAVDGRALSGLDRLIASAAFLSSVLECTVFMVRRLVGDQGKLLLSDGQVDGRDSARELIRAQMKRCWEELSTERLKLEQSEAARTFAKTFVSLQQIDEEFFTMAWGILSNAIKVQLITSQQGVPSLVPALLKGFRTNSPKQSKLEQANDRLINDVVHSSILRFEEILNEDTSSAVDQSKLSSLVAILNAFGDDIFADDGLTSAIDTTCSKHAYRLLNLCPDVLLVYLAHRGDEERCTKLWQAALVAIAHHEGATSNTLEPLLRVAELGQLPATLKPARDELDAFVGQLLVAGLSGKTESAQSLDVLKRVLAHYANFIDTNCLRGIVGSITQTFAQHAQSSLREEESVTPSLSGLLALLQTVVEDDILPVVQDDVTVVLPDLFLFAHVPSAFRATDHSDTQYLQAEGIFAQCLANVDEQTREHVVASLQLRLRDIIFDCSIPIRPSLLLRMLSANATQLEADLVGGMFPGQQEFDKLLSQLPSYPANSSIAVIDSLVLLGDEDDEDSAERPELDLFGYSSYARVVLSLLLYFLDNRDTARQNVWALRHFQALALYAKDVLQVPSSQSAVFGMNVDRADLDDLISKVDQISAYLLTHLVDDGWFSRTIPLLSSGKPATSSDPVALLLESLLQPRDGDSVRESRILHSILRHILAGVTKADADQLVVLARSIEKKGESHHPVGRNTGLTITIAPRASLAVVFSVTRYAPEPPRLDRLRNELAAGITGVPPAKANKEGLWMLRRLAAVAPDPESDIVYLPTPRAVNLMRACQQWIASDEDLEEEVEYQMTTVFIHLAPILQTVPGAHWDLIFDLVESNLENSSFTDPTSLPLLHRTLQLVLAVEELASTNRALRADWAERRNSILTLVRDLVVQKIDGATDTPLSMCRELALTVIQDLPESLVDRQSISQICHLLMDASDNVPKMSYKILQLSAAKYTEHLVLEASVENESTVPLELPPELVQLLLQSSLAEDELPESGRDQHLFGNMLAWMLAFDLFTNASLKVKIGYINHLRKEGLITDGFLPQIFTVLGLYDGVARAFKLDIWAVDEYYLDLTSTDTPLRLPLLAGHLYYRALRIVPGLVRSWLADCRDRQLNAAVTTYTAGHFSPAIIRAELAQVKDPAVAAELADEHLTIKVASAVHEVTASYAVDEYALELRLRLPADWPLRAVEATDTARVGVAEDRWRSWVLGVQQILTFRGGSIVDGLAFFKKNVVSHFEGQSECAICYSMISAMDGSLPKKPCKTCKNKFHAGCLYKWFNSSHSSSCPLCRSEIIQ</sequence>
<dbReference type="EMBL" id="KN840443">
    <property type="protein sequence ID" value="KIP11890.1"/>
    <property type="molecule type" value="Genomic_DNA"/>
</dbReference>
<feature type="compositionally biased region" description="Basic residues" evidence="17">
    <location>
        <begin position="33"/>
        <end position="51"/>
    </location>
</feature>
<evidence type="ECO:0000256" key="2">
    <source>
        <dbReference type="ARBA" id="ARBA00004514"/>
    </source>
</evidence>
<keyword evidence="13 16" id="KW-0862">Zinc</keyword>
<evidence type="ECO:0000256" key="9">
    <source>
        <dbReference type="ARBA" id="ARBA00022723"/>
    </source>
</evidence>
<keyword evidence="9 16" id="KW-0479">Metal-binding</keyword>
<dbReference type="PROSITE" id="PS50089">
    <property type="entry name" value="ZF_RING_2"/>
    <property type="match status" value="1"/>
</dbReference>
<dbReference type="GO" id="GO:0061630">
    <property type="term" value="F:ubiquitin protein ligase activity"/>
    <property type="evidence" value="ECO:0007669"/>
    <property type="project" value="UniProtKB-UniRule"/>
</dbReference>
<dbReference type="SUPFAM" id="SSF57850">
    <property type="entry name" value="RING/U-box"/>
    <property type="match status" value="1"/>
</dbReference>
<evidence type="ECO:0000256" key="5">
    <source>
        <dbReference type="ARBA" id="ARBA00012483"/>
    </source>
</evidence>
<feature type="compositionally biased region" description="Polar residues" evidence="17">
    <location>
        <begin position="1"/>
        <end position="11"/>
    </location>
</feature>
<dbReference type="Pfam" id="PF22999">
    <property type="entry name" value="LTN1_E3_ligase_6th"/>
    <property type="match status" value="1"/>
</dbReference>
<evidence type="ECO:0000256" key="3">
    <source>
        <dbReference type="ARBA" id="ARBA00004906"/>
    </source>
</evidence>
<evidence type="ECO:0000256" key="4">
    <source>
        <dbReference type="ARBA" id="ARBA00007997"/>
    </source>
</evidence>
<reference evidence="19 20" key="1">
    <citation type="journal article" date="2014" name="PLoS Genet.">
        <title>Analysis of the Phlebiopsis gigantea genome, transcriptome and secretome provides insight into its pioneer colonization strategies of wood.</title>
        <authorList>
            <person name="Hori C."/>
            <person name="Ishida T."/>
            <person name="Igarashi K."/>
            <person name="Samejima M."/>
            <person name="Suzuki H."/>
            <person name="Master E."/>
            <person name="Ferreira P."/>
            <person name="Ruiz-Duenas F.J."/>
            <person name="Held B."/>
            <person name="Canessa P."/>
            <person name="Larrondo L.F."/>
            <person name="Schmoll M."/>
            <person name="Druzhinina I.S."/>
            <person name="Kubicek C.P."/>
            <person name="Gaskell J.A."/>
            <person name="Kersten P."/>
            <person name="St John F."/>
            <person name="Glasner J."/>
            <person name="Sabat G."/>
            <person name="Splinter BonDurant S."/>
            <person name="Syed K."/>
            <person name="Yadav J."/>
            <person name="Mgbeahuruike A.C."/>
            <person name="Kovalchuk A."/>
            <person name="Asiegbu F.O."/>
            <person name="Lackner G."/>
            <person name="Hoffmeister D."/>
            <person name="Rencoret J."/>
            <person name="Gutierrez A."/>
            <person name="Sun H."/>
            <person name="Lindquist E."/>
            <person name="Barry K."/>
            <person name="Riley R."/>
            <person name="Grigoriev I.V."/>
            <person name="Henrissat B."/>
            <person name="Kues U."/>
            <person name="Berka R.M."/>
            <person name="Martinez A.T."/>
            <person name="Covert S.F."/>
            <person name="Blanchette R.A."/>
            <person name="Cullen D."/>
        </authorList>
    </citation>
    <scope>NUCLEOTIDE SEQUENCE [LARGE SCALE GENOMIC DNA]</scope>
    <source>
        <strain evidence="19 20">11061_1 CR5-6</strain>
    </source>
</reference>
<dbReference type="InterPro" id="IPR054477">
    <property type="entry name" value="LTN1_E3_ligase_6th"/>
</dbReference>
<dbReference type="InterPro" id="IPR001841">
    <property type="entry name" value="Znf_RING"/>
</dbReference>
<dbReference type="OrthoDB" id="6108at2759"/>
<dbReference type="InterPro" id="IPR013083">
    <property type="entry name" value="Znf_RING/FYVE/PHD"/>
</dbReference>
<keyword evidence="12 16" id="KW-0833">Ubl conjugation pathway</keyword>
<dbReference type="Gene3D" id="3.30.40.10">
    <property type="entry name" value="Zinc/RING finger domain, C3HC4 (zinc finger)"/>
    <property type="match status" value="1"/>
</dbReference>
<dbReference type="GO" id="GO:1990116">
    <property type="term" value="P:ribosome-associated ubiquitin-dependent protein catabolic process"/>
    <property type="evidence" value="ECO:0007669"/>
    <property type="project" value="UniProtKB-UniRule"/>
</dbReference>
<comment type="subunit">
    <text evidence="16">Component of the ribosome quality control complex (RQC).</text>
</comment>
<dbReference type="GO" id="GO:0005829">
    <property type="term" value="C:cytosol"/>
    <property type="evidence" value="ECO:0007669"/>
    <property type="project" value="UniProtKB-SubCell"/>
</dbReference>
<comment type="catalytic activity">
    <reaction evidence="1 16">
        <text>S-ubiquitinyl-[E2 ubiquitin-conjugating enzyme]-L-cysteine + [acceptor protein]-L-lysine = [E2 ubiquitin-conjugating enzyme]-L-cysteine + N(6)-ubiquitinyl-[acceptor protein]-L-lysine.</text>
        <dbReference type="EC" id="2.3.2.27"/>
    </reaction>
</comment>
<comment type="function">
    <text evidence="16">E3 ubiquitin-protein ligase. Component of the ribosome quality control complex (RQC), a ribosome-associated complex that mediates ubiquitination and extraction of incompletely synthesized nascent chains for proteasomal degradation.</text>
</comment>
<feature type="domain" description="RING-type" evidence="18">
    <location>
        <begin position="1713"/>
        <end position="1760"/>
    </location>
</feature>
<evidence type="ECO:0000256" key="14">
    <source>
        <dbReference type="ARBA" id="ARBA00055150"/>
    </source>
</evidence>
<dbReference type="GO" id="GO:1990112">
    <property type="term" value="C:RQC complex"/>
    <property type="evidence" value="ECO:0007669"/>
    <property type="project" value="UniProtKB-UniRule"/>
</dbReference>
<dbReference type="GO" id="GO:0043023">
    <property type="term" value="F:ribosomal large subunit binding"/>
    <property type="evidence" value="ECO:0007669"/>
    <property type="project" value="TreeGrafter"/>
</dbReference>
<keyword evidence="10" id="KW-0677">Repeat</keyword>
<evidence type="ECO:0000256" key="8">
    <source>
        <dbReference type="ARBA" id="ARBA00022679"/>
    </source>
</evidence>
<proteinExistence type="inferred from homology"/>
<gene>
    <name evidence="19" type="ORF">PHLGIDRAFT_124546</name>
</gene>
<dbReference type="FunFam" id="3.30.40.10:FF:000038">
    <property type="entry name" value="E3 ubiquitin-protein ligase listerin"/>
    <property type="match status" value="1"/>
</dbReference>
<dbReference type="PANTHER" id="PTHR12389:SF0">
    <property type="entry name" value="E3 UBIQUITIN-PROTEIN LIGASE LISTERIN"/>
    <property type="match status" value="1"/>
</dbReference>
<comment type="subcellular location">
    <subcellularLocation>
        <location evidence="2">Cytoplasm</location>
        <location evidence="2">Cytosol</location>
    </subcellularLocation>
</comment>
<evidence type="ECO:0000256" key="6">
    <source>
        <dbReference type="ARBA" id="ARBA00017157"/>
    </source>
</evidence>
<accession>A0A0C3SFD4</accession>
<comment type="pathway">
    <text evidence="3 16">Protein modification; protein ubiquitination.</text>
</comment>
<dbReference type="HOGENOM" id="CLU_000945_0_0_1"/>
<organism evidence="19 20">
    <name type="scientific">Phlebiopsis gigantea (strain 11061_1 CR5-6)</name>
    <name type="common">White-rot fungus</name>
    <name type="synonym">Peniophora gigantea</name>
    <dbReference type="NCBI Taxonomy" id="745531"/>
    <lineage>
        <taxon>Eukaryota</taxon>
        <taxon>Fungi</taxon>
        <taxon>Dikarya</taxon>
        <taxon>Basidiomycota</taxon>
        <taxon>Agaricomycotina</taxon>
        <taxon>Agaricomycetes</taxon>
        <taxon>Polyporales</taxon>
        <taxon>Phanerochaetaceae</taxon>
        <taxon>Phlebiopsis</taxon>
    </lineage>
</organism>
<evidence type="ECO:0000259" key="18">
    <source>
        <dbReference type="PROSITE" id="PS50089"/>
    </source>
</evidence>
<dbReference type="SMART" id="SM00744">
    <property type="entry name" value="RINGv"/>
    <property type="match status" value="1"/>
</dbReference>
<feature type="region of interest" description="Disordered" evidence="17">
    <location>
        <begin position="404"/>
        <end position="432"/>
    </location>
</feature>
<evidence type="ECO:0000256" key="7">
    <source>
        <dbReference type="ARBA" id="ARBA00022490"/>
    </source>
</evidence>
<dbReference type="CDD" id="cd16491">
    <property type="entry name" value="RING-CH-C4HC3_LTN1"/>
    <property type="match status" value="1"/>
</dbReference>
<evidence type="ECO:0000256" key="15">
    <source>
        <dbReference type="PROSITE-ProRule" id="PRU00175"/>
    </source>
</evidence>
<evidence type="ECO:0000256" key="11">
    <source>
        <dbReference type="ARBA" id="ARBA00022771"/>
    </source>
</evidence>
<dbReference type="InterPro" id="IPR011016">
    <property type="entry name" value="Znf_RING-CH"/>
</dbReference>
<evidence type="ECO:0000256" key="17">
    <source>
        <dbReference type="SAM" id="MobiDB-lite"/>
    </source>
</evidence>
<dbReference type="Pfam" id="PF13639">
    <property type="entry name" value="zf-RING_2"/>
    <property type="match status" value="1"/>
</dbReference>
<dbReference type="Pfam" id="PF22958">
    <property type="entry name" value="Ltn1_1st"/>
    <property type="match status" value="1"/>
</dbReference>
<comment type="function">
    <text evidence="14">E3 ubiquitin-protein ligase component of the ribosome quality control complex (RQC), a ribosome-associated complex that mediates ubiquitination and extraction of incompletely synthesized nascent chains for proteasomal degradation. Mediates ubiquitination of proteins derived from mRNAs lacking stop codons (non-stop proteins) and other translation arrest products induced by poly-lysine sequences and tandem rare codons. Ubiquitination leads to CDC48 recruitment for extraction and degradation of the incomplete translation product. May indirectly play a role in chromatin function and transcription.</text>
</comment>
<evidence type="ECO:0000256" key="12">
    <source>
        <dbReference type="ARBA" id="ARBA00022786"/>
    </source>
</evidence>
<dbReference type="InterPro" id="IPR054478">
    <property type="entry name" value="LTN1_UBC"/>
</dbReference>
<dbReference type="InterPro" id="IPR039804">
    <property type="entry name" value="RING-CH-C4HC3_LTN1"/>
</dbReference>
<protein>
    <recommendedName>
        <fullName evidence="6 16">E3 ubiquitin-protein ligase listerin</fullName>
        <ecNumber evidence="5 16">2.3.2.27</ecNumber>
    </recommendedName>
    <alternativeName>
        <fullName evidence="16">RING-type E3 ubiquitin transferase listerin</fullName>
    </alternativeName>
</protein>
<dbReference type="Proteomes" id="UP000053257">
    <property type="component" value="Unassembled WGS sequence"/>
</dbReference>
<evidence type="ECO:0000256" key="1">
    <source>
        <dbReference type="ARBA" id="ARBA00000900"/>
    </source>
</evidence>
<keyword evidence="20" id="KW-1185">Reference proteome</keyword>
<dbReference type="PANTHER" id="PTHR12389">
    <property type="entry name" value="ZINC FINGER PROTEIN 294"/>
    <property type="match status" value="1"/>
</dbReference>
<dbReference type="InterPro" id="IPR054476">
    <property type="entry name" value="Ltn1_N"/>
</dbReference>
<dbReference type="EC" id="2.3.2.27" evidence="5 16"/>